<keyword evidence="1" id="KW-0812">Transmembrane</keyword>
<sequence length="57" mass="6495">MRTQANKTAKKISFLLEFLIYINQPILIPIVFQTICSISSRSADHFPKADLLPCDRS</sequence>
<evidence type="ECO:0000256" key="1">
    <source>
        <dbReference type="SAM" id="Phobius"/>
    </source>
</evidence>
<keyword evidence="1" id="KW-1133">Transmembrane helix</keyword>
<dbReference type="PATRIC" id="fig|28128.5.peg.2475"/>
<reference evidence="3" key="1">
    <citation type="submission" date="2016-01" db="EMBL/GenBank/DDBJ databases">
        <authorList>
            <person name="Mitreva M."/>
            <person name="Pepin K.H."/>
            <person name="Mihindukulasuriya K.A."/>
            <person name="Fulton R."/>
            <person name="Fronick C."/>
            <person name="O'Laughlin M."/>
            <person name="Miner T."/>
            <person name="Herter B."/>
            <person name="Rosa B.A."/>
            <person name="Cordes M."/>
            <person name="Tomlinson C."/>
            <person name="Wollam A."/>
            <person name="Palsikar V.B."/>
            <person name="Mardis E.R."/>
            <person name="Wilson R.K."/>
        </authorList>
    </citation>
    <scope>NUCLEOTIDE SEQUENCE [LARGE SCALE GENOMIC DNA]</scope>
    <source>
        <strain evidence="3">MJR7716</strain>
    </source>
</reference>
<gene>
    <name evidence="2" type="ORF">HMPREF3226_02404</name>
</gene>
<protein>
    <submittedName>
        <fullName evidence="2">Uncharacterized protein</fullName>
    </submittedName>
</protein>
<evidence type="ECO:0000313" key="2">
    <source>
        <dbReference type="EMBL" id="KXA33531.1"/>
    </source>
</evidence>
<dbReference type="STRING" id="28128.HMPREF3226_02404"/>
<feature type="transmembrane region" description="Helical" evidence="1">
    <location>
        <begin position="12"/>
        <end position="32"/>
    </location>
</feature>
<dbReference type="EMBL" id="LRQG01000221">
    <property type="protein sequence ID" value="KXA33531.1"/>
    <property type="molecule type" value="Genomic_DNA"/>
</dbReference>
<dbReference type="Proteomes" id="UP000070533">
    <property type="component" value="Unassembled WGS sequence"/>
</dbReference>
<keyword evidence="1" id="KW-0472">Membrane</keyword>
<keyword evidence="3" id="KW-1185">Reference proteome</keyword>
<comment type="caution">
    <text evidence="2">The sequence shown here is derived from an EMBL/GenBank/DDBJ whole genome shotgun (WGS) entry which is preliminary data.</text>
</comment>
<evidence type="ECO:0000313" key="3">
    <source>
        <dbReference type="Proteomes" id="UP000070533"/>
    </source>
</evidence>
<accession>A0A133PVW4</accession>
<dbReference type="AlphaFoldDB" id="A0A133PVW4"/>
<organism evidence="2 3">
    <name type="scientific">Prevotella corporis</name>
    <dbReference type="NCBI Taxonomy" id="28128"/>
    <lineage>
        <taxon>Bacteria</taxon>
        <taxon>Pseudomonadati</taxon>
        <taxon>Bacteroidota</taxon>
        <taxon>Bacteroidia</taxon>
        <taxon>Bacteroidales</taxon>
        <taxon>Prevotellaceae</taxon>
        <taxon>Prevotella</taxon>
    </lineage>
</organism>
<name>A0A133PVW4_9BACT</name>
<proteinExistence type="predicted"/>